<evidence type="ECO:0000313" key="2">
    <source>
        <dbReference type="Proteomes" id="UP000800093"/>
    </source>
</evidence>
<name>A0A9P4N0F3_9PLEO</name>
<accession>A0A9P4N0F3</accession>
<gene>
    <name evidence="1" type="ORF">CC78DRAFT_473000</name>
</gene>
<organism evidence="1 2">
    <name type="scientific">Lojkania enalia</name>
    <dbReference type="NCBI Taxonomy" id="147567"/>
    <lineage>
        <taxon>Eukaryota</taxon>
        <taxon>Fungi</taxon>
        <taxon>Dikarya</taxon>
        <taxon>Ascomycota</taxon>
        <taxon>Pezizomycotina</taxon>
        <taxon>Dothideomycetes</taxon>
        <taxon>Pleosporomycetidae</taxon>
        <taxon>Pleosporales</taxon>
        <taxon>Pleosporales incertae sedis</taxon>
        <taxon>Lojkania</taxon>
    </lineage>
</organism>
<evidence type="ECO:0000313" key="1">
    <source>
        <dbReference type="EMBL" id="KAF2260428.1"/>
    </source>
</evidence>
<keyword evidence="2" id="KW-1185">Reference proteome</keyword>
<feature type="non-terminal residue" evidence="1">
    <location>
        <position position="1"/>
    </location>
</feature>
<dbReference type="OrthoDB" id="626167at2759"/>
<dbReference type="InterPro" id="IPR011990">
    <property type="entry name" value="TPR-like_helical_dom_sf"/>
</dbReference>
<dbReference type="Gene3D" id="1.25.40.10">
    <property type="entry name" value="Tetratricopeptide repeat domain"/>
    <property type="match status" value="1"/>
</dbReference>
<dbReference type="Proteomes" id="UP000800093">
    <property type="component" value="Unassembled WGS sequence"/>
</dbReference>
<evidence type="ECO:0008006" key="3">
    <source>
        <dbReference type="Google" id="ProtNLM"/>
    </source>
</evidence>
<protein>
    <recommendedName>
        <fullName evidence="3">Kinesin light chain</fullName>
    </recommendedName>
</protein>
<dbReference type="AlphaFoldDB" id="A0A9P4N0F3"/>
<dbReference type="EMBL" id="ML986681">
    <property type="protein sequence ID" value="KAF2260428.1"/>
    <property type="molecule type" value="Genomic_DNA"/>
</dbReference>
<proteinExistence type="predicted"/>
<reference evidence="2" key="1">
    <citation type="journal article" date="2020" name="Stud. Mycol.">
        <title>101 Dothideomycetes genomes: A test case for predicting lifestyles and emergence of pathogens.</title>
        <authorList>
            <person name="Haridas S."/>
            <person name="Albert R."/>
            <person name="Binder M."/>
            <person name="Bloem J."/>
            <person name="LaButti K."/>
            <person name="Salamov A."/>
            <person name="Andreopoulos B."/>
            <person name="Baker S."/>
            <person name="Barry K."/>
            <person name="Bills G."/>
            <person name="Bluhm B."/>
            <person name="Cannon C."/>
            <person name="Castanera R."/>
            <person name="Culley D."/>
            <person name="Daum C."/>
            <person name="Ezra D."/>
            <person name="Gonzalez J."/>
            <person name="Henrissat B."/>
            <person name="Kuo A."/>
            <person name="Liang C."/>
            <person name="Lipzen A."/>
            <person name="Lutzoni F."/>
            <person name="Magnuson J."/>
            <person name="Mondo S."/>
            <person name="Nolan M."/>
            <person name="Ohm R."/>
            <person name="Pangilinan J."/>
            <person name="Park H.-J."/>
            <person name="Ramirez L."/>
            <person name="Alfaro M."/>
            <person name="Sun H."/>
            <person name="Tritt A."/>
            <person name="Yoshinaga Y."/>
            <person name="Zwiers L.-H."/>
            <person name="Turgeon B."/>
            <person name="Goodwin S."/>
            <person name="Spatafora J."/>
            <person name="Crous P."/>
            <person name="Grigoriev I."/>
        </authorList>
    </citation>
    <scope>NUCLEOTIDE SEQUENCE [LARGE SCALE GENOMIC DNA]</scope>
    <source>
        <strain evidence="2">CBS 304.66</strain>
    </source>
</reference>
<sequence>GKLAEVEKMYQRALEGYEKAWGPDYTSILSTVNNLGNLYAVQRKLTKVEKTLLYALKGKEKVWGSNYYLSLSPIISLSLVYAD</sequence>
<comment type="caution">
    <text evidence="1">The sequence shown here is derived from an EMBL/GenBank/DDBJ whole genome shotgun (WGS) entry which is preliminary data.</text>
</comment>